<gene>
    <name evidence="2" type="ORF">ACFQIC_17055</name>
</gene>
<dbReference type="EMBL" id="JBHSZV010000048">
    <property type="protein sequence ID" value="MFC7063522.1"/>
    <property type="molecule type" value="Genomic_DNA"/>
</dbReference>
<proteinExistence type="predicted"/>
<feature type="transmembrane region" description="Helical" evidence="1">
    <location>
        <begin position="6"/>
        <end position="24"/>
    </location>
</feature>
<keyword evidence="1" id="KW-0812">Transmembrane</keyword>
<protein>
    <submittedName>
        <fullName evidence="2">Sporulation YhaL family protein</fullName>
    </submittedName>
</protein>
<keyword evidence="1" id="KW-0472">Membrane</keyword>
<keyword evidence="1" id="KW-1133">Transmembrane helix</keyword>
<dbReference type="RefSeq" id="WP_204711443.1">
    <property type="nucleotide sequence ID" value="NZ_JBHSZV010000048.1"/>
</dbReference>
<name>A0ABW2EMG2_9BACI</name>
<comment type="caution">
    <text evidence="2">The sequence shown here is derived from an EMBL/GenBank/DDBJ whole genome shotgun (WGS) entry which is preliminary data.</text>
</comment>
<keyword evidence="3" id="KW-1185">Reference proteome</keyword>
<dbReference type="InterPro" id="IPR025428">
    <property type="entry name" value="Spore_YhaL"/>
</dbReference>
<dbReference type="Proteomes" id="UP001596410">
    <property type="component" value="Unassembled WGS sequence"/>
</dbReference>
<evidence type="ECO:0000313" key="2">
    <source>
        <dbReference type="EMBL" id="MFC7063522.1"/>
    </source>
</evidence>
<accession>A0ABW2EMG2</accession>
<reference evidence="3" key="1">
    <citation type="journal article" date="2019" name="Int. J. Syst. Evol. Microbiol.">
        <title>The Global Catalogue of Microorganisms (GCM) 10K type strain sequencing project: providing services to taxonomists for standard genome sequencing and annotation.</title>
        <authorList>
            <consortium name="The Broad Institute Genomics Platform"/>
            <consortium name="The Broad Institute Genome Sequencing Center for Infectious Disease"/>
            <person name="Wu L."/>
            <person name="Ma J."/>
        </authorList>
    </citation>
    <scope>NUCLEOTIDE SEQUENCE [LARGE SCALE GENOMIC DNA]</scope>
    <source>
        <strain evidence="3">CGMCC 4.1621</strain>
    </source>
</reference>
<organism evidence="2 3">
    <name type="scientific">Halobacillus seohaensis</name>
    <dbReference type="NCBI Taxonomy" id="447421"/>
    <lineage>
        <taxon>Bacteria</taxon>
        <taxon>Bacillati</taxon>
        <taxon>Bacillota</taxon>
        <taxon>Bacilli</taxon>
        <taxon>Bacillales</taxon>
        <taxon>Bacillaceae</taxon>
        <taxon>Halobacillus</taxon>
    </lineage>
</organism>
<sequence>MILGLPVWVFFCIIFIFVSGLMAFRAMRTEQKIEQQFIEKEGRVYLSRMKEEKVKRDKEKSSSVVRQKAR</sequence>
<evidence type="ECO:0000256" key="1">
    <source>
        <dbReference type="SAM" id="Phobius"/>
    </source>
</evidence>
<dbReference type="Pfam" id="PF14147">
    <property type="entry name" value="Spore_YhaL"/>
    <property type="match status" value="1"/>
</dbReference>
<evidence type="ECO:0000313" key="3">
    <source>
        <dbReference type="Proteomes" id="UP001596410"/>
    </source>
</evidence>